<protein>
    <submittedName>
        <fullName evidence="2">Uncharacterized protein</fullName>
    </submittedName>
</protein>
<dbReference type="GeneID" id="7832541"/>
<dbReference type="AlphaFoldDB" id="I7M0J3"/>
<feature type="compositionally biased region" description="Basic and acidic residues" evidence="1">
    <location>
        <begin position="535"/>
        <end position="544"/>
    </location>
</feature>
<feature type="compositionally biased region" description="Basic and acidic residues" evidence="1">
    <location>
        <begin position="232"/>
        <end position="245"/>
    </location>
</feature>
<dbReference type="InParanoid" id="I7M0J3"/>
<reference evidence="3" key="1">
    <citation type="journal article" date="2006" name="PLoS Biol.">
        <title>Macronuclear genome sequence of the ciliate Tetrahymena thermophila, a model eukaryote.</title>
        <authorList>
            <person name="Eisen J.A."/>
            <person name="Coyne R.S."/>
            <person name="Wu M."/>
            <person name="Wu D."/>
            <person name="Thiagarajan M."/>
            <person name="Wortman J.R."/>
            <person name="Badger J.H."/>
            <person name="Ren Q."/>
            <person name="Amedeo P."/>
            <person name="Jones K.M."/>
            <person name="Tallon L.J."/>
            <person name="Delcher A.L."/>
            <person name="Salzberg S.L."/>
            <person name="Silva J.C."/>
            <person name="Haas B.J."/>
            <person name="Majoros W.H."/>
            <person name="Farzad M."/>
            <person name="Carlton J.M."/>
            <person name="Smith R.K. Jr."/>
            <person name="Garg J."/>
            <person name="Pearlman R.E."/>
            <person name="Karrer K.M."/>
            <person name="Sun L."/>
            <person name="Manning G."/>
            <person name="Elde N.C."/>
            <person name="Turkewitz A.P."/>
            <person name="Asai D.J."/>
            <person name="Wilkes D.E."/>
            <person name="Wang Y."/>
            <person name="Cai H."/>
            <person name="Collins K."/>
            <person name="Stewart B.A."/>
            <person name="Lee S.R."/>
            <person name="Wilamowska K."/>
            <person name="Weinberg Z."/>
            <person name="Ruzzo W.L."/>
            <person name="Wloga D."/>
            <person name="Gaertig J."/>
            <person name="Frankel J."/>
            <person name="Tsao C.-C."/>
            <person name="Gorovsky M.A."/>
            <person name="Keeling P.J."/>
            <person name="Waller R.F."/>
            <person name="Patron N.J."/>
            <person name="Cherry J.M."/>
            <person name="Stover N.A."/>
            <person name="Krieger C.J."/>
            <person name="del Toro C."/>
            <person name="Ryder H.F."/>
            <person name="Williamson S.C."/>
            <person name="Barbeau R.A."/>
            <person name="Hamilton E.P."/>
            <person name="Orias E."/>
        </authorList>
    </citation>
    <scope>NUCLEOTIDE SEQUENCE [LARGE SCALE GENOMIC DNA]</scope>
    <source>
        <strain evidence="3">SB210</strain>
    </source>
</reference>
<gene>
    <name evidence="2" type="ORF">TTHERM_00540240</name>
</gene>
<organism evidence="2 3">
    <name type="scientific">Tetrahymena thermophila (strain SB210)</name>
    <dbReference type="NCBI Taxonomy" id="312017"/>
    <lineage>
        <taxon>Eukaryota</taxon>
        <taxon>Sar</taxon>
        <taxon>Alveolata</taxon>
        <taxon>Ciliophora</taxon>
        <taxon>Intramacronucleata</taxon>
        <taxon>Oligohymenophorea</taxon>
        <taxon>Hymenostomatida</taxon>
        <taxon>Tetrahymenina</taxon>
        <taxon>Tetrahymenidae</taxon>
        <taxon>Tetrahymena</taxon>
    </lineage>
</organism>
<accession>I7M0J3</accession>
<proteinExistence type="predicted"/>
<feature type="compositionally biased region" description="Low complexity" evidence="1">
    <location>
        <begin position="448"/>
        <end position="457"/>
    </location>
</feature>
<dbReference type="Proteomes" id="UP000009168">
    <property type="component" value="Unassembled WGS sequence"/>
</dbReference>
<name>I7M0J3_TETTS</name>
<feature type="region of interest" description="Disordered" evidence="1">
    <location>
        <begin position="223"/>
        <end position="271"/>
    </location>
</feature>
<feature type="compositionally biased region" description="Polar residues" evidence="1">
    <location>
        <begin position="260"/>
        <end position="269"/>
    </location>
</feature>
<evidence type="ECO:0000313" key="2">
    <source>
        <dbReference type="EMBL" id="EAR87704.1"/>
    </source>
</evidence>
<feature type="region of interest" description="Disordered" evidence="1">
    <location>
        <begin position="446"/>
        <end position="474"/>
    </location>
</feature>
<keyword evidence="3" id="KW-1185">Reference proteome</keyword>
<dbReference type="RefSeq" id="XP_001007949.1">
    <property type="nucleotide sequence ID" value="XM_001007949.2"/>
</dbReference>
<dbReference type="HOGENOM" id="CLU_484438_0_0_1"/>
<feature type="compositionally biased region" description="Polar residues" evidence="1">
    <location>
        <begin position="513"/>
        <end position="528"/>
    </location>
</feature>
<dbReference type="KEGG" id="tet:TTHERM_00540240"/>
<sequence length="563" mass="64137">MSLLKDSSIFKSSGQLLLASPSASLQFIKQDNHFGSQNYFLRPSSRGSVHPRQILIQQSQQNHTAQQQQVQEKTSFLPQLSQQQNLNNSQPQLVASRKNSLIAKNMSTEQLKDWLIGKQPSQQNLLQGEKNQNQASIKGNHSLIQIGSSSKKQDFFNGDKKTDINNTQEQSTIQNQDNQQINQIQERGIIRRTQRRAQSDIIYQRQPDVSNSNQVQTIIQNTQQKNQNEQNSDEKQKNEENEQKTQAKIIVRKRHRMPSYNPTNPQNFDQHSLQNQQNNLQNQQLESQQSNQMLQNFIQTDNHKSVEFTKQQPSPLIEENFRSTLNMFQSPNKNNRVGFSSAEPSPIKKPASMTSLMENSSTGFHKFQIKNLVNSNYSNTVTIPQSQSTKNLTQRQILLKDLQNITDSRKLLEISSNNAPLNSKLGNSQTFQHDQLNQQLGKKLTIFNSPNSSSSSPLDEMLSTANSSSSQQNLPLIKNRQIKNSSLQHIEMPQKLQIHSTTSKSSVIQNMWGSSSNLDQTSEQSQIQPKGILKNKRDSSKVKKQVAFDRNLHIFELGQDQQS</sequence>
<evidence type="ECO:0000256" key="1">
    <source>
        <dbReference type="SAM" id="MobiDB-lite"/>
    </source>
</evidence>
<feature type="region of interest" description="Disordered" evidence="1">
    <location>
        <begin position="513"/>
        <end position="544"/>
    </location>
</feature>
<evidence type="ECO:0000313" key="3">
    <source>
        <dbReference type="Proteomes" id="UP000009168"/>
    </source>
</evidence>
<dbReference type="EMBL" id="GG662849">
    <property type="protein sequence ID" value="EAR87704.1"/>
    <property type="molecule type" value="Genomic_DNA"/>
</dbReference>
<feature type="compositionally biased region" description="Polar residues" evidence="1">
    <location>
        <begin position="463"/>
        <end position="474"/>
    </location>
</feature>